<name>A0AAV2LK19_KNICA</name>
<feature type="region of interest" description="Disordered" evidence="1">
    <location>
        <begin position="78"/>
        <end position="97"/>
    </location>
</feature>
<reference evidence="2 3" key="1">
    <citation type="submission" date="2024-04" db="EMBL/GenBank/DDBJ databases">
        <authorList>
            <person name="Waldvogel A.-M."/>
            <person name="Schoenle A."/>
        </authorList>
    </citation>
    <scope>NUCLEOTIDE SEQUENCE [LARGE SCALE GENOMIC DNA]</scope>
</reference>
<evidence type="ECO:0000313" key="2">
    <source>
        <dbReference type="EMBL" id="CAL1600926.1"/>
    </source>
</evidence>
<feature type="region of interest" description="Disordered" evidence="1">
    <location>
        <begin position="15"/>
        <end position="38"/>
    </location>
</feature>
<sequence length="97" mass="10906">MADIANLLQGLVRKQTEHDAKWEQEKLQQENRWQSMERRVDQLQQEVKAERPDTPPVVVGAAPAAQAESPNVPAMLHEEEQGWSGPLAPTLRDLDAT</sequence>
<organism evidence="2 3">
    <name type="scientific">Knipowitschia caucasica</name>
    <name type="common">Caucasian dwarf goby</name>
    <name type="synonym">Pomatoschistus caucasicus</name>
    <dbReference type="NCBI Taxonomy" id="637954"/>
    <lineage>
        <taxon>Eukaryota</taxon>
        <taxon>Metazoa</taxon>
        <taxon>Chordata</taxon>
        <taxon>Craniata</taxon>
        <taxon>Vertebrata</taxon>
        <taxon>Euteleostomi</taxon>
        <taxon>Actinopterygii</taxon>
        <taxon>Neopterygii</taxon>
        <taxon>Teleostei</taxon>
        <taxon>Neoteleostei</taxon>
        <taxon>Acanthomorphata</taxon>
        <taxon>Gobiaria</taxon>
        <taxon>Gobiiformes</taxon>
        <taxon>Gobioidei</taxon>
        <taxon>Gobiidae</taxon>
        <taxon>Gobiinae</taxon>
        <taxon>Knipowitschia</taxon>
    </lineage>
</organism>
<accession>A0AAV2LK19</accession>
<gene>
    <name evidence="2" type="ORF">KC01_LOCUS28989</name>
</gene>
<evidence type="ECO:0000256" key="1">
    <source>
        <dbReference type="SAM" id="MobiDB-lite"/>
    </source>
</evidence>
<dbReference type="Proteomes" id="UP001497482">
    <property type="component" value="Chromosome 3"/>
</dbReference>
<keyword evidence="3" id="KW-1185">Reference proteome</keyword>
<protein>
    <submittedName>
        <fullName evidence="2">Uncharacterized protein</fullName>
    </submittedName>
</protein>
<evidence type="ECO:0000313" key="3">
    <source>
        <dbReference type="Proteomes" id="UP001497482"/>
    </source>
</evidence>
<dbReference type="AlphaFoldDB" id="A0AAV2LK19"/>
<dbReference type="EMBL" id="OZ035825">
    <property type="protein sequence ID" value="CAL1600926.1"/>
    <property type="molecule type" value="Genomic_DNA"/>
</dbReference>
<proteinExistence type="predicted"/>